<dbReference type="PANTHER" id="PTHR22897">
    <property type="entry name" value="QUIESCIN Q6-RELATED SULFHYDRYL OXIDASE"/>
    <property type="match status" value="1"/>
</dbReference>
<evidence type="ECO:0000256" key="7">
    <source>
        <dbReference type="ARBA" id="ARBA00023157"/>
    </source>
</evidence>
<dbReference type="InterPro" id="IPR017937">
    <property type="entry name" value="Thioredoxin_CS"/>
</dbReference>
<keyword evidence="4 11" id="KW-0732">Signal</keyword>
<evidence type="ECO:0000259" key="12">
    <source>
        <dbReference type="PROSITE" id="PS51324"/>
    </source>
</evidence>
<dbReference type="InterPro" id="IPR017905">
    <property type="entry name" value="ERV/ALR_sulphydryl_oxidase"/>
</dbReference>
<dbReference type="EMBL" id="CAXLJL010000933">
    <property type="protein sequence ID" value="CAL5141826.1"/>
    <property type="molecule type" value="Genomic_DNA"/>
</dbReference>
<feature type="signal peptide" evidence="11">
    <location>
        <begin position="1"/>
        <end position="20"/>
    </location>
</feature>
<dbReference type="AlphaFoldDB" id="A0AAV2U077"/>
<dbReference type="InterPro" id="IPR039798">
    <property type="entry name" value="Sulfhydryl_oxidase"/>
</dbReference>
<keyword evidence="7" id="KW-1015">Disulfide bond</keyword>
<dbReference type="GO" id="GO:0016971">
    <property type="term" value="F:flavin-dependent sulfhydryl oxidase activity"/>
    <property type="evidence" value="ECO:0007669"/>
    <property type="project" value="InterPro"/>
</dbReference>
<feature type="domain" description="ERV/ALR sulfhydryl oxidase" evidence="12">
    <location>
        <begin position="297"/>
        <end position="431"/>
    </location>
</feature>
<protein>
    <recommendedName>
        <fullName evidence="10">Sulfhydryl oxidase</fullName>
        <ecNumber evidence="10">1.8.3.2</ecNumber>
    </recommendedName>
</protein>
<name>A0AAV2U077_CALDB</name>
<dbReference type="InterPro" id="IPR036249">
    <property type="entry name" value="Thioredoxin-like_sf"/>
</dbReference>
<evidence type="ECO:0000256" key="10">
    <source>
        <dbReference type="RuleBase" id="RU371123"/>
    </source>
</evidence>
<evidence type="ECO:0000256" key="4">
    <source>
        <dbReference type="ARBA" id="ARBA00022729"/>
    </source>
</evidence>
<dbReference type="InterPro" id="IPR040986">
    <property type="entry name" value="QSOX_FAD-bd_dom"/>
</dbReference>
<dbReference type="EC" id="1.8.3.2" evidence="10"/>
<dbReference type="Gene3D" id="1.20.120.310">
    <property type="entry name" value="ERV/ALR sulfhydryl oxidase domain"/>
    <property type="match status" value="1"/>
</dbReference>
<dbReference type="Pfam" id="PF00085">
    <property type="entry name" value="Thioredoxin"/>
    <property type="match status" value="1"/>
</dbReference>
<dbReference type="InterPro" id="IPR036774">
    <property type="entry name" value="ERV/ALR_sulphydryl_oxid_sf"/>
</dbReference>
<dbReference type="PROSITE" id="PS51324">
    <property type="entry name" value="ERV_ALR"/>
    <property type="match status" value="1"/>
</dbReference>
<keyword evidence="8" id="KW-0325">Glycoprotein</keyword>
<dbReference type="PROSITE" id="PS00194">
    <property type="entry name" value="THIOREDOXIN_1"/>
    <property type="match status" value="1"/>
</dbReference>
<dbReference type="InterPro" id="IPR042568">
    <property type="entry name" value="QSOX_FAD-bd_sf"/>
</dbReference>
<evidence type="ECO:0000256" key="8">
    <source>
        <dbReference type="ARBA" id="ARBA00023180"/>
    </source>
</evidence>
<comment type="cofactor">
    <cofactor evidence="1 10">
        <name>FAD</name>
        <dbReference type="ChEBI" id="CHEBI:57692"/>
    </cofactor>
</comment>
<comment type="caution">
    <text evidence="13">The sequence shown here is derived from an EMBL/GenBank/DDBJ whole genome shotgun (WGS) entry which is preliminary data.</text>
</comment>
<sequence length="527" mass="58439">MSFRLGSFIFLSTALCMASAASMHYASPSVVPLTNSDFLGGTLLLPGRWVVIIHSQYCGACTGFEPHFAKLVSFIEHWKSAVNFGSVNCAEQESVGLCRRLGVEYVPNLRFYSDSGIQHSDDTCSTLSSTRNTTELLNLLVKCLKADLPQGVERTVSSGVNDSMVILDLWEKVVIGGLTPDTEIEDYKAKTVPPSGFVPKATPVYGADIFRSLTEMLFTDVSLVNTTIAGEDLDALKEFLHTLIKLLPASKYYRLMLRRLSVWLDQRDSVDGEIWASQLKRMQFPEFRGEYIGCLGSRPNLRGYPCGVWELFHALTVRHYQASDLLGIPLERDIVAHAMNRWIPRFFSCAICGFHLAAGSANIVHPGESVLPANRKPPPEFTYDPSVLKYLPPPPQSGRDEVLWLNGVHNHANLQLSGSPTDDPTAPKMVYPPRVLCPSCWSKDVNDTWVFAKTNHTREAVLDYLVKRYSATAWRVDNLPTKFFDPEGSPEEAFFASGSVALRAMGGTRESAWLCVGLILFDTVLTA</sequence>
<dbReference type="Proteomes" id="UP001497525">
    <property type="component" value="Unassembled WGS sequence"/>
</dbReference>
<evidence type="ECO:0000256" key="11">
    <source>
        <dbReference type="SAM" id="SignalP"/>
    </source>
</evidence>
<gene>
    <name evidence="13" type="ORF">CDAUBV1_LOCUS17132</name>
</gene>
<evidence type="ECO:0000256" key="3">
    <source>
        <dbReference type="ARBA" id="ARBA00022630"/>
    </source>
</evidence>
<evidence type="ECO:0000256" key="6">
    <source>
        <dbReference type="ARBA" id="ARBA00023002"/>
    </source>
</evidence>
<dbReference type="Gene3D" id="1.20.120.1960">
    <property type="entry name" value="QSOX sulfhydryl oxidase domain"/>
    <property type="match status" value="1"/>
</dbReference>
<dbReference type="SUPFAM" id="SSF52833">
    <property type="entry name" value="Thioredoxin-like"/>
    <property type="match status" value="1"/>
</dbReference>
<dbReference type="Gene3D" id="3.40.30.10">
    <property type="entry name" value="Glutaredoxin"/>
    <property type="match status" value="1"/>
</dbReference>
<keyword evidence="3 10" id="KW-0285">Flavoprotein</keyword>
<organism evidence="13 14">
    <name type="scientific">Calicophoron daubneyi</name>
    <name type="common">Rumen fluke</name>
    <name type="synonym">Paramphistomum daubneyi</name>
    <dbReference type="NCBI Taxonomy" id="300641"/>
    <lineage>
        <taxon>Eukaryota</taxon>
        <taxon>Metazoa</taxon>
        <taxon>Spiralia</taxon>
        <taxon>Lophotrochozoa</taxon>
        <taxon>Platyhelminthes</taxon>
        <taxon>Trematoda</taxon>
        <taxon>Digenea</taxon>
        <taxon>Plagiorchiida</taxon>
        <taxon>Pronocephalata</taxon>
        <taxon>Paramphistomoidea</taxon>
        <taxon>Paramphistomidae</taxon>
        <taxon>Calicophoron</taxon>
    </lineage>
</organism>
<evidence type="ECO:0000256" key="1">
    <source>
        <dbReference type="ARBA" id="ARBA00001974"/>
    </source>
</evidence>
<dbReference type="GO" id="GO:0000139">
    <property type="term" value="C:Golgi membrane"/>
    <property type="evidence" value="ECO:0007669"/>
    <property type="project" value="TreeGrafter"/>
</dbReference>
<dbReference type="PANTHER" id="PTHR22897:SF8">
    <property type="entry name" value="SULFHYDRYL OXIDASE"/>
    <property type="match status" value="1"/>
</dbReference>
<evidence type="ECO:0000256" key="2">
    <source>
        <dbReference type="ARBA" id="ARBA00006041"/>
    </source>
</evidence>
<comment type="similarity">
    <text evidence="2">Belongs to the quiescin-sulfhydryl oxidase (QSOX) family.</text>
</comment>
<proteinExistence type="inferred from homology"/>
<dbReference type="GO" id="GO:0003756">
    <property type="term" value="F:protein disulfide isomerase activity"/>
    <property type="evidence" value="ECO:0007669"/>
    <property type="project" value="TreeGrafter"/>
</dbReference>
<dbReference type="Pfam" id="PF18371">
    <property type="entry name" value="FAD_SOX"/>
    <property type="match status" value="1"/>
</dbReference>
<dbReference type="InterPro" id="IPR013766">
    <property type="entry name" value="Thioredoxin_domain"/>
</dbReference>
<comment type="catalytic activity">
    <reaction evidence="9 10">
        <text>2 R'C(R)SH + O2 = R'C(R)S-S(R)CR' + H2O2</text>
        <dbReference type="Rhea" id="RHEA:17357"/>
        <dbReference type="ChEBI" id="CHEBI:15379"/>
        <dbReference type="ChEBI" id="CHEBI:16240"/>
        <dbReference type="ChEBI" id="CHEBI:16520"/>
        <dbReference type="ChEBI" id="CHEBI:17412"/>
        <dbReference type="EC" id="1.8.3.2"/>
    </reaction>
</comment>
<evidence type="ECO:0000313" key="14">
    <source>
        <dbReference type="Proteomes" id="UP001497525"/>
    </source>
</evidence>
<dbReference type="GO" id="GO:0006457">
    <property type="term" value="P:protein folding"/>
    <property type="evidence" value="ECO:0007669"/>
    <property type="project" value="TreeGrafter"/>
</dbReference>
<keyword evidence="6 10" id="KW-0560">Oxidoreductase</keyword>
<evidence type="ECO:0000256" key="9">
    <source>
        <dbReference type="ARBA" id="ARBA00048864"/>
    </source>
</evidence>
<dbReference type="GO" id="GO:0005615">
    <property type="term" value="C:extracellular space"/>
    <property type="evidence" value="ECO:0007669"/>
    <property type="project" value="TreeGrafter"/>
</dbReference>
<accession>A0AAV2U077</accession>
<evidence type="ECO:0000313" key="13">
    <source>
        <dbReference type="EMBL" id="CAL5141826.1"/>
    </source>
</evidence>
<evidence type="ECO:0000256" key="5">
    <source>
        <dbReference type="ARBA" id="ARBA00022827"/>
    </source>
</evidence>
<reference evidence="13" key="1">
    <citation type="submission" date="2024-06" db="EMBL/GenBank/DDBJ databases">
        <authorList>
            <person name="Liu X."/>
            <person name="Lenzi L."/>
            <person name="Haldenby T S."/>
            <person name="Uol C."/>
        </authorList>
    </citation>
    <scope>NUCLEOTIDE SEQUENCE</scope>
</reference>
<feature type="chain" id="PRO_5043449909" description="Sulfhydryl oxidase" evidence="11">
    <location>
        <begin position="21"/>
        <end position="527"/>
    </location>
</feature>
<dbReference type="SUPFAM" id="SSF69000">
    <property type="entry name" value="FAD-dependent thiol oxidase"/>
    <property type="match status" value="1"/>
</dbReference>
<keyword evidence="5 10" id="KW-0274">FAD</keyword>